<dbReference type="InterPro" id="IPR015854">
    <property type="entry name" value="ABC_transpr_LolD-like"/>
</dbReference>
<dbReference type="AlphaFoldDB" id="A0A4R5W299"/>
<dbReference type="PANTHER" id="PTHR24220:SF86">
    <property type="entry name" value="ABC TRANSPORTER ABCH.1"/>
    <property type="match status" value="1"/>
</dbReference>
<proteinExistence type="inferred from homology"/>
<dbReference type="GO" id="GO:0098796">
    <property type="term" value="C:membrane protein complex"/>
    <property type="evidence" value="ECO:0007669"/>
    <property type="project" value="UniProtKB-ARBA"/>
</dbReference>
<dbReference type="InterPro" id="IPR003593">
    <property type="entry name" value="AAA+_ATPase"/>
</dbReference>
<dbReference type="CDD" id="cd03255">
    <property type="entry name" value="ABC_MJ0796_LolCDE_FtsE"/>
    <property type="match status" value="1"/>
</dbReference>
<reference evidence="9 10" key="1">
    <citation type="submission" date="2019-03" db="EMBL/GenBank/DDBJ databases">
        <title>Sapientia aquatica gen. nov., sp. nov., isolated from a crater lake.</title>
        <authorList>
            <person name="Felfoldi T."/>
            <person name="Szabo A."/>
            <person name="Toth E."/>
            <person name="Schumann P."/>
            <person name="Keki Z."/>
            <person name="Marialigeti K."/>
            <person name="Mathe I."/>
        </authorList>
    </citation>
    <scope>NUCLEOTIDE SEQUENCE [LARGE SCALE GENOMIC DNA]</scope>
    <source>
        <strain evidence="9 10">SA-152</strain>
    </source>
</reference>
<keyword evidence="10" id="KW-1185">Reference proteome</keyword>
<dbReference type="InterPro" id="IPR017911">
    <property type="entry name" value="MacB-like_ATP-bd"/>
</dbReference>
<gene>
    <name evidence="9" type="ORF">E2I14_09725</name>
</gene>
<dbReference type="EMBL" id="SMYL01000004">
    <property type="protein sequence ID" value="TDK65877.1"/>
    <property type="molecule type" value="Genomic_DNA"/>
</dbReference>
<evidence type="ECO:0000259" key="8">
    <source>
        <dbReference type="PROSITE" id="PS50893"/>
    </source>
</evidence>
<comment type="caution">
    <text evidence="9">The sequence shown here is derived from an EMBL/GenBank/DDBJ whole genome shotgun (WGS) entry which is preliminary data.</text>
</comment>
<protein>
    <submittedName>
        <fullName evidence="9">ABC transporter ATP-binding protein</fullName>
    </submittedName>
</protein>
<accession>A0A4R5W299</accession>
<dbReference type="InterPro" id="IPR027417">
    <property type="entry name" value="P-loop_NTPase"/>
</dbReference>
<dbReference type="SUPFAM" id="SSF52540">
    <property type="entry name" value="P-loop containing nucleoside triphosphate hydrolases"/>
    <property type="match status" value="1"/>
</dbReference>
<dbReference type="InterPro" id="IPR017871">
    <property type="entry name" value="ABC_transporter-like_CS"/>
</dbReference>
<keyword evidence="6" id="KW-0046">Antibiotic resistance</keyword>
<dbReference type="Pfam" id="PF00005">
    <property type="entry name" value="ABC_tran"/>
    <property type="match status" value="1"/>
</dbReference>
<evidence type="ECO:0000313" key="10">
    <source>
        <dbReference type="Proteomes" id="UP000294829"/>
    </source>
</evidence>
<keyword evidence="2" id="KW-1003">Cell membrane</keyword>
<dbReference type="InterPro" id="IPR003439">
    <property type="entry name" value="ABC_transporter-like_ATP-bd"/>
</dbReference>
<keyword evidence="4 9" id="KW-0067">ATP-binding</keyword>
<dbReference type="GO" id="GO:0005524">
    <property type="term" value="F:ATP binding"/>
    <property type="evidence" value="ECO:0007669"/>
    <property type="project" value="UniProtKB-KW"/>
</dbReference>
<dbReference type="PROSITE" id="PS50893">
    <property type="entry name" value="ABC_TRANSPORTER_2"/>
    <property type="match status" value="1"/>
</dbReference>
<dbReference type="Gene3D" id="3.40.50.300">
    <property type="entry name" value="P-loop containing nucleotide triphosphate hydrolases"/>
    <property type="match status" value="1"/>
</dbReference>
<evidence type="ECO:0000256" key="5">
    <source>
        <dbReference type="ARBA" id="ARBA00022989"/>
    </source>
</evidence>
<keyword evidence="3" id="KW-0547">Nucleotide-binding</keyword>
<dbReference type="SMART" id="SM00382">
    <property type="entry name" value="AAA"/>
    <property type="match status" value="1"/>
</dbReference>
<name>A0A4R5W299_9BURK</name>
<evidence type="ECO:0000256" key="4">
    <source>
        <dbReference type="ARBA" id="ARBA00022840"/>
    </source>
</evidence>
<keyword evidence="1" id="KW-0813">Transport</keyword>
<feature type="domain" description="ABC transporter" evidence="8">
    <location>
        <begin position="5"/>
        <end position="237"/>
    </location>
</feature>
<keyword evidence="5" id="KW-0472">Membrane</keyword>
<evidence type="ECO:0000256" key="3">
    <source>
        <dbReference type="ARBA" id="ARBA00022741"/>
    </source>
</evidence>
<organism evidence="9 10">
    <name type="scientific">Sapientia aquatica</name>
    <dbReference type="NCBI Taxonomy" id="1549640"/>
    <lineage>
        <taxon>Bacteria</taxon>
        <taxon>Pseudomonadati</taxon>
        <taxon>Pseudomonadota</taxon>
        <taxon>Betaproteobacteria</taxon>
        <taxon>Burkholderiales</taxon>
        <taxon>Oxalobacteraceae</taxon>
        <taxon>Sapientia</taxon>
    </lineage>
</organism>
<dbReference type="PROSITE" id="PS00211">
    <property type="entry name" value="ABC_TRANSPORTER_1"/>
    <property type="match status" value="1"/>
</dbReference>
<dbReference type="FunFam" id="3.40.50.300:FF:000032">
    <property type="entry name" value="Export ABC transporter ATP-binding protein"/>
    <property type="match status" value="1"/>
</dbReference>
<evidence type="ECO:0000313" key="9">
    <source>
        <dbReference type="EMBL" id="TDK65877.1"/>
    </source>
</evidence>
<dbReference type="OrthoDB" id="581709at2"/>
<evidence type="ECO:0000256" key="1">
    <source>
        <dbReference type="ARBA" id="ARBA00022448"/>
    </source>
</evidence>
<dbReference type="GO" id="GO:0022857">
    <property type="term" value="F:transmembrane transporter activity"/>
    <property type="evidence" value="ECO:0007669"/>
    <property type="project" value="UniProtKB-ARBA"/>
</dbReference>
<keyword evidence="5" id="KW-1133">Transmembrane helix</keyword>
<evidence type="ECO:0000256" key="6">
    <source>
        <dbReference type="ARBA" id="ARBA00023251"/>
    </source>
</evidence>
<dbReference type="RefSeq" id="WP_133327912.1">
    <property type="nucleotide sequence ID" value="NZ_SMYL01000004.1"/>
</dbReference>
<dbReference type="GO" id="GO:0016887">
    <property type="term" value="F:ATP hydrolysis activity"/>
    <property type="evidence" value="ECO:0007669"/>
    <property type="project" value="InterPro"/>
</dbReference>
<sequence>MNELIRLVDIGKQYQMGGETIAALDGINLTIARNEYMAFIGSSGSGKSTMMNILGCLDTPSKGSYFLNGRDVASMSQSELAQTRNREIGFIFQSFNLLPRATALQNVMQTLIYRGVRPAEREKRARHALERVGLEKRVDHLPNQLSGGQRQRVAIARALCGEPSILLADEPTGNLDSSTTADIMALFDTLHSEGHTLILVTHEPEIANHCQRTVRLSDGHVLLDQTKPAQQNVEVNPHG</sequence>
<dbReference type="Proteomes" id="UP000294829">
    <property type="component" value="Unassembled WGS sequence"/>
</dbReference>
<evidence type="ECO:0000256" key="2">
    <source>
        <dbReference type="ARBA" id="ARBA00022475"/>
    </source>
</evidence>
<evidence type="ECO:0000256" key="7">
    <source>
        <dbReference type="ARBA" id="ARBA00038388"/>
    </source>
</evidence>
<dbReference type="PANTHER" id="PTHR24220">
    <property type="entry name" value="IMPORT ATP-BINDING PROTEIN"/>
    <property type="match status" value="1"/>
</dbReference>
<keyword evidence="5" id="KW-0812">Transmembrane</keyword>
<dbReference type="GO" id="GO:0046677">
    <property type="term" value="P:response to antibiotic"/>
    <property type="evidence" value="ECO:0007669"/>
    <property type="project" value="UniProtKB-KW"/>
</dbReference>
<dbReference type="GO" id="GO:0005886">
    <property type="term" value="C:plasma membrane"/>
    <property type="evidence" value="ECO:0007669"/>
    <property type="project" value="TreeGrafter"/>
</dbReference>
<comment type="similarity">
    <text evidence="7">Belongs to the ABC transporter superfamily. Macrolide exporter (TC 3.A.1.122) family.</text>
</comment>